<evidence type="ECO:0000313" key="2">
    <source>
        <dbReference type="EMBL" id="MBB3986532.1"/>
    </source>
</evidence>
<feature type="compositionally biased region" description="Polar residues" evidence="1">
    <location>
        <begin position="66"/>
        <end position="76"/>
    </location>
</feature>
<evidence type="ECO:0000313" key="3">
    <source>
        <dbReference type="Proteomes" id="UP000541426"/>
    </source>
</evidence>
<sequence>MFDDTPGNKEPETEVASLLEKIGQLTLEGGSLSGALEKAGLLSGGKTWRSRPPAEPHATGRVAGDQPSQLFLSAASNRKHGASKRGRQPICATAPLPTT</sequence>
<name>A0A7W6DTA2_9RHOB</name>
<accession>A0A7W6DTA2</accession>
<feature type="region of interest" description="Disordered" evidence="1">
    <location>
        <begin position="43"/>
        <end position="99"/>
    </location>
</feature>
<evidence type="ECO:0000256" key="1">
    <source>
        <dbReference type="SAM" id="MobiDB-lite"/>
    </source>
</evidence>
<organism evidence="2 3">
    <name type="scientific">Sagittula marina</name>
    <dbReference type="NCBI Taxonomy" id="943940"/>
    <lineage>
        <taxon>Bacteria</taxon>
        <taxon>Pseudomonadati</taxon>
        <taxon>Pseudomonadota</taxon>
        <taxon>Alphaproteobacteria</taxon>
        <taxon>Rhodobacterales</taxon>
        <taxon>Roseobacteraceae</taxon>
        <taxon>Sagittula</taxon>
    </lineage>
</organism>
<dbReference type="EMBL" id="JACIEJ010000006">
    <property type="protein sequence ID" value="MBB3986532.1"/>
    <property type="molecule type" value="Genomic_DNA"/>
</dbReference>
<proteinExistence type="predicted"/>
<dbReference type="AlphaFoldDB" id="A0A7W6DTA2"/>
<keyword evidence="3" id="KW-1185">Reference proteome</keyword>
<comment type="caution">
    <text evidence="2">The sequence shown here is derived from an EMBL/GenBank/DDBJ whole genome shotgun (WGS) entry which is preliminary data.</text>
</comment>
<dbReference type="RefSeq" id="WP_183966973.1">
    <property type="nucleotide sequence ID" value="NZ_BAABBZ010000002.1"/>
</dbReference>
<feature type="compositionally biased region" description="Basic residues" evidence="1">
    <location>
        <begin position="77"/>
        <end position="87"/>
    </location>
</feature>
<protein>
    <submittedName>
        <fullName evidence="2">Uncharacterized protein</fullName>
    </submittedName>
</protein>
<dbReference type="Proteomes" id="UP000541426">
    <property type="component" value="Unassembled WGS sequence"/>
</dbReference>
<reference evidence="2 3" key="1">
    <citation type="submission" date="2020-08" db="EMBL/GenBank/DDBJ databases">
        <title>Genomic Encyclopedia of Type Strains, Phase IV (KMG-IV): sequencing the most valuable type-strain genomes for metagenomic binning, comparative biology and taxonomic classification.</title>
        <authorList>
            <person name="Goeker M."/>
        </authorList>
    </citation>
    <scope>NUCLEOTIDE SEQUENCE [LARGE SCALE GENOMIC DNA]</scope>
    <source>
        <strain evidence="2 3">DSM 102235</strain>
    </source>
</reference>
<gene>
    <name evidence="2" type="ORF">GGQ68_002871</name>
</gene>